<organism evidence="1 2">
    <name type="scientific">Senna tora</name>
    <dbReference type="NCBI Taxonomy" id="362788"/>
    <lineage>
        <taxon>Eukaryota</taxon>
        <taxon>Viridiplantae</taxon>
        <taxon>Streptophyta</taxon>
        <taxon>Embryophyta</taxon>
        <taxon>Tracheophyta</taxon>
        <taxon>Spermatophyta</taxon>
        <taxon>Magnoliopsida</taxon>
        <taxon>eudicotyledons</taxon>
        <taxon>Gunneridae</taxon>
        <taxon>Pentapetalae</taxon>
        <taxon>rosids</taxon>
        <taxon>fabids</taxon>
        <taxon>Fabales</taxon>
        <taxon>Fabaceae</taxon>
        <taxon>Caesalpinioideae</taxon>
        <taxon>Cassia clade</taxon>
        <taxon>Senna</taxon>
    </lineage>
</organism>
<protein>
    <submittedName>
        <fullName evidence="1">Uncharacterized protein</fullName>
    </submittedName>
</protein>
<sequence>MWEKGYRKKFDKRCKKEMQDMKRQIMEQLLANYGMPIPSPPSLPLDRSEELKADIRGLRELLQANKIREERRSISEMAVRDLRDRLETYSNSNS</sequence>
<reference evidence="1" key="1">
    <citation type="submission" date="2020-09" db="EMBL/GenBank/DDBJ databases">
        <title>Genome-Enabled Discovery of Anthraquinone Biosynthesis in Senna tora.</title>
        <authorList>
            <person name="Kang S.-H."/>
            <person name="Pandey R.P."/>
            <person name="Lee C.-M."/>
            <person name="Sim J.-S."/>
            <person name="Jeong J.-T."/>
            <person name="Choi B.-S."/>
            <person name="Jung M."/>
            <person name="Ginzburg D."/>
            <person name="Zhao K."/>
            <person name="Won S.Y."/>
            <person name="Oh T.-J."/>
            <person name="Yu Y."/>
            <person name="Kim N.-H."/>
            <person name="Lee O.R."/>
            <person name="Lee T.-H."/>
            <person name="Bashyal P."/>
            <person name="Kim T.-S."/>
            <person name="Lee W.-H."/>
            <person name="Kawkins C."/>
            <person name="Kim C.-K."/>
            <person name="Kim J.S."/>
            <person name="Ahn B.O."/>
            <person name="Rhee S.Y."/>
            <person name="Sohng J.K."/>
        </authorList>
    </citation>
    <scope>NUCLEOTIDE SEQUENCE</scope>
    <source>
        <tissue evidence="1">Leaf</tissue>
    </source>
</reference>
<gene>
    <name evidence="1" type="ORF">G2W53_018106</name>
</gene>
<accession>A0A834WL24</accession>
<name>A0A834WL24_9FABA</name>
<proteinExistence type="predicted"/>
<evidence type="ECO:0000313" key="2">
    <source>
        <dbReference type="Proteomes" id="UP000634136"/>
    </source>
</evidence>
<keyword evidence="2" id="KW-1185">Reference proteome</keyword>
<dbReference type="AlphaFoldDB" id="A0A834WL24"/>
<evidence type="ECO:0000313" key="1">
    <source>
        <dbReference type="EMBL" id="KAF7826942.1"/>
    </source>
</evidence>
<dbReference type="EMBL" id="JAAIUW010000006">
    <property type="protein sequence ID" value="KAF7826942.1"/>
    <property type="molecule type" value="Genomic_DNA"/>
</dbReference>
<comment type="caution">
    <text evidence="1">The sequence shown here is derived from an EMBL/GenBank/DDBJ whole genome shotgun (WGS) entry which is preliminary data.</text>
</comment>
<dbReference type="Proteomes" id="UP000634136">
    <property type="component" value="Unassembled WGS sequence"/>
</dbReference>